<dbReference type="GeneID" id="18505875"/>
<gene>
    <name evidence="1" type="ORF">Jolie1_011</name>
</gene>
<protein>
    <submittedName>
        <fullName evidence="1">Uncharacterized protein</fullName>
    </submittedName>
</protein>
<proteinExistence type="predicted"/>
<keyword evidence="2" id="KW-1185">Reference proteome</keyword>
<evidence type="ECO:0000313" key="1">
    <source>
        <dbReference type="EMBL" id="AHJ88511.1"/>
    </source>
</evidence>
<dbReference type="RefSeq" id="YP_009009211.1">
    <property type="nucleotide sequence ID" value="NC_023600.1"/>
</dbReference>
<dbReference type="KEGG" id="vg:18505875"/>
<dbReference type="EMBL" id="KJ433976">
    <property type="protein sequence ID" value="AHJ88511.1"/>
    <property type="molecule type" value="Genomic_DNA"/>
</dbReference>
<organism evidence="1 2">
    <name type="scientific">Mycobacterium phage Julie1</name>
    <dbReference type="NCBI Taxonomy" id="1463812"/>
    <lineage>
        <taxon>Viruses</taxon>
        <taxon>Duplodnaviria</taxon>
        <taxon>Heunggongvirae</taxon>
        <taxon>Uroviricota</taxon>
        <taxon>Caudoviricetes</taxon>
        <taxon>Bclasvirinae</taxon>
        <taxon>Julieunavirus</taxon>
        <taxon>Julieunavirus julie1</taxon>
    </lineage>
</organism>
<evidence type="ECO:0000313" key="2">
    <source>
        <dbReference type="Proteomes" id="UP000203096"/>
    </source>
</evidence>
<dbReference type="Proteomes" id="UP000203096">
    <property type="component" value="Segment"/>
</dbReference>
<accession>W8ECM5</accession>
<reference evidence="1 2" key="1">
    <citation type="journal article" date="2014" name="Genome Announc.">
        <title>Complete genome sequences of nine mycobacteriophages.</title>
        <authorList>
            <person name="Franceschelli J.J."/>
            <person name="Suarez C.A."/>
            <person name="Teran L."/>
            <person name="Raya R.R."/>
            <person name="Morbidoni H.R."/>
        </authorList>
    </citation>
    <scope>NUCLEOTIDE SEQUENCE [LARGE SCALE GENOMIC DNA]</scope>
</reference>
<name>W8ECM5_9CAUD</name>
<sequence>MTTPTAPVLNAWRFKAPPVTPLAQGLYAATDWQAQGRFFNGVEVEGPNYGGEDSFGIWEADWCDVPPIDQEERKEGHRPDLLPPFDRLTVWAYDECDLTLPSRNEVEERAAQVLRLEEQTAVEREFANRLLEDAGTPEAVASLKLAVGYLEGEAAKANTPVWFHVGAQWASQEFGLFIKTGTRWTSPLGHTWVIGGGYVDGLVNTIVATSQPFGWRDAPDVRTAVDERHNLYAAVAERSVCIAYEAVIAAAQIAP</sequence>